<feature type="transmembrane region" description="Helical" evidence="4">
    <location>
        <begin position="401"/>
        <end position="420"/>
    </location>
</feature>
<dbReference type="RefSeq" id="WP_133793005.1">
    <property type="nucleotide sequence ID" value="NZ_SOCA01000001.1"/>
</dbReference>
<feature type="transmembrane region" description="Helical" evidence="4">
    <location>
        <begin position="343"/>
        <end position="360"/>
    </location>
</feature>
<sequence>MPALPYRSTLIRLWRIGLLVAAVFVIREAVQQRAAEEAVSALEPERIRDFFPAAATLGTPLPTSGWRPVLDTQEKLLGYVATTAPESDKIIGYSGPTHSLLVFNTEGVLTGIRVLKSHDTSDHLAEVIADRKFFKQFIPDPKTRERPPGPLHIVTGATLTSAAIAQGVMGKLGQSAGTSLRFPDEITLAEVQSLLPEAASMQPSTGYPGGFQILNAEEKPIALAVRTSPVTDTLIGYKGPTDTLMLLDAQGSVLQKIALRRSYDTKRYVGYITGDQYFLNLFNNRSVEELATLDFDKAKIEGVSGATETSWSMAEGLKKRAQNLLEQRSAGWLRQVHWRWQDWGHLAVITSALIMAFTRLRGRTWVRHTHHTLLVIYTGFIAGELLSQGLLAGWAAHGTPWRSAPGLMLLAAVALLGPVFTSKQLYCHHICPHGALQQLMARRLRWQWKIPAWLDRGLSRLPFLLLALVFLIVIFGWAVDLNDLEPFDAYVFRVAGWASIAIALIGLLASLFTPLAYCKYGCPTGAVFKLIRFTGDADRLGMRDWIAACLIAIAALI</sequence>
<dbReference type="OrthoDB" id="181415at2"/>
<name>A0A4R7SPT8_9BACT</name>
<comment type="caution">
    <text evidence="7">The sequence shown here is derived from an EMBL/GenBank/DDBJ whole genome shotgun (WGS) entry which is preliminary data.</text>
</comment>
<dbReference type="Proteomes" id="UP000295662">
    <property type="component" value="Unassembled WGS sequence"/>
</dbReference>
<evidence type="ECO:0000259" key="5">
    <source>
        <dbReference type="Pfam" id="PF04205"/>
    </source>
</evidence>
<dbReference type="PANTHER" id="PTHR30224:SF4">
    <property type="entry name" value="ELECTRON TRANSPORT PROTEIN YCCM-RELATED"/>
    <property type="match status" value="1"/>
</dbReference>
<dbReference type="InterPro" id="IPR007329">
    <property type="entry name" value="FMN-bd"/>
</dbReference>
<dbReference type="InterPro" id="IPR017896">
    <property type="entry name" value="4Fe4S_Fe-S-bd"/>
</dbReference>
<keyword evidence="8" id="KW-1185">Reference proteome</keyword>
<reference evidence="7 8" key="1">
    <citation type="submission" date="2019-03" db="EMBL/GenBank/DDBJ databases">
        <title>Genomic Encyclopedia of Archaeal and Bacterial Type Strains, Phase II (KMG-II): from individual species to whole genera.</title>
        <authorList>
            <person name="Goeker M."/>
        </authorList>
    </citation>
    <scope>NUCLEOTIDE SEQUENCE [LARGE SCALE GENOMIC DNA]</scope>
    <source>
        <strain evidence="7 8">ATCC 25309</strain>
    </source>
</reference>
<dbReference type="Pfam" id="PF12801">
    <property type="entry name" value="Fer4_5"/>
    <property type="match status" value="2"/>
</dbReference>
<evidence type="ECO:0000313" key="8">
    <source>
        <dbReference type="Proteomes" id="UP000295662"/>
    </source>
</evidence>
<dbReference type="EMBL" id="SOCA01000001">
    <property type="protein sequence ID" value="TDU81021.1"/>
    <property type="molecule type" value="Genomic_DNA"/>
</dbReference>
<feature type="transmembrane region" description="Helical" evidence="4">
    <location>
        <begin position="372"/>
        <end position="395"/>
    </location>
</feature>
<keyword evidence="4" id="KW-0812">Transmembrane</keyword>
<keyword evidence="2" id="KW-1003">Cell membrane</keyword>
<dbReference type="GO" id="GO:0010181">
    <property type="term" value="F:FMN binding"/>
    <property type="evidence" value="ECO:0007669"/>
    <property type="project" value="InterPro"/>
</dbReference>
<dbReference type="PANTHER" id="PTHR30224">
    <property type="entry name" value="ELECTRON TRANSPORT PROTEIN"/>
    <property type="match status" value="1"/>
</dbReference>
<dbReference type="InterPro" id="IPR052378">
    <property type="entry name" value="NosR_regulator"/>
</dbReference>
<protein>
    <submittedName>
        <fullName evidence="7">4Fe-4S binding protein</fullName>
    </submittedName>
</protein>
<dbReference type="Pfam" id="PF04205">
    <property type="entry name" value="FMN_bind"/>
    <property type="match status" value="1"/>
</dbReference>
<evidence type="ECO:0000256" key="2">
    <source>
        <dbReference type="ARBA" id="ARBA00022475"/>
    </source>
</evidence>
<dbReference type="GO" id="GO:0005886">
    <property type="term" value="C:plasma membrane"/>
    <property type="evidence" value="ECO:0007669"/>
    <property type="project" value="UniProtKB-SubCell"/>
</dbReference>
<feature type="domain" description="4Fe-4S ferredoxin-type" evidence="6">
    <location>
        <begin position="407"/>
        <end position="451"/>
    </location>
</feature>
<keyword evidence="3 4" id="KW-0472">Membrane</keyword>
<evidence type="ECO:0000256" key="4">
    <source>
        <dbReference type="SAM" id="Phobius"/>
    </source>
</evidence>
<accession>A0A4R7SPT8</accession>
<proteinExistence type="predicted"/>
<gene>
    <name evidence="7" type="ORF">EI77_00323</name>
</gene>
<feature type="transmembrane region" description="Helical" evidence="4">
    <location>
        <begin position="461"/>
        <end position="478"/>
    </location>
</feature>
<feature type="transmembrane region" description="Helical" evidence="4">
    <location>
        <begin position="490"/>
        <end position="512"/>
    </location>
</feature>
<keyword evidence="4" id="KW-1133">Transmembrane helix</keyword>
<evidence type="ECO:0000313" key="7">
    <source>
        <dbReference type="EMBL" id="TDU81021.1"/>
    </source>
</evidence>
<evidence type="ECO:0000256" key="3">
    <source>
        <dbReference type="ARBA" id="ARBA00023136"/>
    </source>
</evidence>
<dbReference type="AlphaFoldDB" id="A0A4R7SPT8"/>
<feature type="domain" description="FMN-binding" evidence="5">
    <location>
        <begin position="92"/>
        <end position="168"/>
    </location>
</feature>
<organism evidence="7 8">
    <name type="scientific">Prosthecobacter fusiformis</name>
    <dbReference type="NCBI Taxonomy" id="48464"/>
    <lineage>
        <taxon>Bacteria</taxon>
        <taxon>Pseudomonadati</taxon>
        <taxon>Verrucomicrobiota</taxon>
        <taxon>Verrucomicrobiia</taxon>
        <taxon>Verrucomicrobiales</taxon>
        <taxon>Verrucomicrobiaceae</taxon>
        <taxon>Prosthecobacter</taxon>
    </lineage>
</organism>
<evidence type="ECO:0000259" key="6">
    <source>
        <dbReference type="Pfam" id="PF12801"/>
    </source>
</evidence>
<evidence type="ECO:0000256" key="1">
    <source>
        <dbReference type="ARBA" id="ARBA00004236"/>
    </source>
</evidence>
<feature type="domain" description="4Fe-4S ferredoxin-type" evidence="6">
    <location>
        <begin position="496"/>
        <end position="532"/>
    </location>
</feature>
<comment type="subcellular location">
    <subcellularLocation>
        <location evidence="1">Cell membrane</location>
    </subcellularLocation>
</comment>